<dbReference type="InterPro" id="IPR029063">
    <property type="entry name" value="SAM-dependent_MTases_sf"/>
</dbReference>
<dbReference type="EMBL" id="NRRY01000107">
    <property type="protein sequence ID" value="MBK1621729.1"/>
    <property type="molecule type" value="Genomic_DNA"/>
</dbReference>
<protein>
    <recommendedName>
        <fullName evidence="3">Class I SAM-dependent methyltransferase</fullName>
    </recommendedName>
</protein>
<dbReference type="AlphaFoldDB" id="A0A9X0WE20"/>
<keyword evidence="2" id="KW-1185">Reference proteome</keyword>
<dbReference type="Proteomes" id="UP001138768">
    <property type="component" value="Unassembled WGS sequence"/>
</dbReference>
<sequence length="231" mass="26761">MPPNVNFSARMINTLAKRLDASSYLEIGVLRGKTFLGVDIGRKHAVDVIKQFDIPEYSRDSRFFQCSSDEYFVSADDKPIYDIVFIDGLHTFEQSFRDLSNSLIYTHNRSVIILDDTIPNDVYSSLRNSKQALKYRKEETGGSDLSWHGDVYKTVFLIHDFYATLNYKTIVGAWNPQTLIWRSANGHRTPRFNSLEKIERLSYFDFLEHKDILRTDTEQRAIEVCVEEIGP</sequence>
<name>A0A9X0WE20_9GAMM</name>
<dbReference type="Pfam" id="PF13578">
    <property type="entry name" value="Methyltransf_24"/>
    <property type="match status" value="1"/>
</dbReference>
<proteinExistence type="predicted"/>
<gene>
    <name evidence="1" type="ORF">CKO42_25755</name>
</gene>
<evidence type="ECO:0008006" key="3">
    <source>
        <dbReference type="Google" id="ProtNLM"/>
    </source>
</evidence>
<comment type="caution">
    <text evidence="1">The sequence shown here is derived from an EMBL/GenBank/DDBJ whole genome shotgun (WGS) entry which is preliminary data.</text>
</comment>
<evidence type="ECO:0000313" key="2">
    <source>
        <dbReference type="Proteomes" id="UP001138768"/>
    </source>
</evidence>
<accession>A0A9X0WE20</accession>
<reference evidence="1 2" key="1">
    <citation type="journal article" date="2020" name="Microorganisms">
        <title>Osmotic Adaptation and Compatible Solute Biosynthesis of Phototrophic Bacteria as Revealed from Genome Analyses.</title>
        <authorList>
            <person name="Imhoff J.F."/>
            <person name="Rahn T."/>
            <person name="Kunzel S."/>
            <person name="Keller A."/>
            <person name="Neulinger S.C."/>
        </authorList>
    </citation>
    <scope>NUCLEOTIDE SEQUENCE [LARGE SCALE GENOMIC DNA]</scope>
    <source>
        <strain evidence="1 2">DSM 25653</strain>
    </source>
</reference>
<organism evidence="1 2">
    <name type="scientific">Lamprobacter modestohalophilus</name>
    <dbReference type="NCBI Taxonomy" id="1064514"/>
    <lineage>
        <taxon>Bacteria</taxon>
        <taxon>Pseudomonadati</taxon>
        <taxon>Pseudomonadota</taxon>
        <taxon>Gammaproteobacteria</taxon>
        <taxon>Chromatiales</taxon>
        <taxon>Chromatiaceae</taxon>
        <taxon>Lamprobacter</taxon>
    </lineage>
</organism>
<evidence type="ECO:0000313" key="1">
    <source>
        <dbReference type="EMBL" id="MBK1621729.1"/>
    </source>
</evidence>
<dbReference type="Gene3D" id="3.40.50.150">
    <property type="entry name" value="Vaccinia Virus protein VP39"/>
    <property type="match status" value="1"/>
</dbReference>